<reference evidence="2 3" key="1">
    <citation type="journal article" date="2021" name="BMC Genomics">
        <title>Datura genome reveals duplications of psychoactive alkaloid biosynthetic genes and high mutation rate following tissue culture.</title>
        <authorList>
            <person name="Rajewski A."/>
            <person name="Carter-House D."/>
            <person name="Stajich J."/>
            <person name="Litt A."/>
        </authorList>
    </citation>
    <scope>NUCLEOTIDE SEQUENCE [LARGE SCALE GENOMIC DNA]</scope>
    <source>
        <strain evidence="2">AR-01</strain>
    </source>
</reference>
<dbReference type="EMBL" id="JACEIK010006056">
    <property type="protein sequence ID" value="MCE2054992.1"/>
    <property type="molecule type" value="Genomic_DNA"/>
</dbReference>
<feature type="non-terminal residue" evidence="2">
    <location>
        <position position="58"/>
    </location>
</feature>
<organism evidence="2 3">
    <name type="scientific">Datura stramonium</name>
    <name type="common">Jimsonweed</name>
    <name type="synonym">Common thornapple</name>
    <dbReference type="NCBI Taxonomy" id="4076"/>
    <lineage>
        <taxon>Eukaryota</taxon>
        <taxon>Viridiplantae</taxon>
        <taxon>Streptophyta</taxon>
        <taxon>Embryophyta</taxon>
        <taxon>Tracheophyta</taxon>
        <taxon>Spermatophyta</taxon>
        <taxon>Magnoliopsida</taxon>
        <taxon>eudicotyledons</taxon>
        <taxon>Gunneridae</taxon>
        <taxon>Pentapetalae</taxon>
        <taxon>asterids</taxon>
        <taxon>lamiids</taxon>
        <taxon>Solanales</taxon>
        <taxon>Solanaceae</taxon>
        <taxon>Solanoideae</taxon>
        <taxon>Datureae</taxon>
        <taxon>Datura</taxon>
    </lineage>
</organism>
<accession>A0ABS8W236</accession>
<evidence type="ECO:0000313" key="3">
    <source>
        <dbReference type="Proteomes" id="UP000823775"/>
    </source>
</evidence>
<feature type="compositionally biased region" description="Acidic residues" evidence="1">
    <location>
        <begin position="15"/>
        <end position="37"/>
    </location>
</feature>
<evidence type="ECO:0000313" key="2">
    <source>
        <dbReference type="EMBL" id="MCE2054992.1"/>
    </source>
</evidence>
<feature type="region of interest" description="Disordered" evidence="1">
    <location>
        <begin position="1"/>
        <end position="58"/>
    </location>
</feature>
<feature type="compositionally biased region" description="Polar residues" evidence="1">
    <location>
        <begin position="1"/>
        <end position="12"/>
    </location>
</feature>
<gene>
    <name evidence="2" type="ORF">HAX54_041757</name>
</gene>
<name>A0ABS8W236_DATST</name>
<dbReference type="Proteomes" id="UP000823775">
    <property type="component" value="Unassembled WGS sequence"/>
</dbReference>
<keyword evidence="3" id="KW-1185">Reference proteome</keyword>
<protein>
    <submittedName>
        <fullName evidence="2">Uncharacterized protein</fullName>
    </submittedName>
</protein>
<evidence type="ECO:0000256" key="1">
    <source>
        <dbReference type="SAM" id="MobiDB-lite"/>
    </source>
</evidence>
<comment type="caution">
    <text evidence="2">The sequence shown here is derived from an EMBL/GenBank/DDBJ whole genome shotgun (WGS) entry which is preliminary data.</text>
</comment>
<proteinExistence type="predicted"/>
<sequence>MMVAWRSSSNKSNNEDVDETAQMEFEESDSNVEEENESQNSENTKTSLGKENLSLKEQ</sequence>